<dbReference type="PANTHER" id="PTHR42711">
    <property type="entry name" value="ABC TRANSPORTER ATP-BINDING PROTEIN"/>
    <property type="match status" value="1"/>
</dbReference>
<dbReference type="EMBL" id="VOSL01000125">
    <property type="protein sequence ID" value="TXD32552.1"/>
    <property type="molecule type" value="Genomic_DNA"/>
</dbReference>
<evidence type="ECO:0000256" key="3">
    <source>
        <dbReference type="ARBA" id="ARBA00022448"/>
    </source>
</evidence>
<dbReference type="Proteomes" id="UP000321046">
    <property type="component" value="Unassembled WGS sequence"/>
</dbReference>
<dbReference type="FunFam" id="3.40.50.300:FF:000589">
    <property type="entry name" value="ABC transporter, ATP-binding subunit"/>
    <property type="match status" value="1"/>
</dbReference>
<evidence type="ECO:0000256" key="4">
    <source>
        <dbReference type="ARBA" id="ARBA00022475"/>
    </source>
</evidence>
<dbReference type="InterPro" id="IPR050763">
    <property type="entry name" value="ABC_transporter_ATP-binding"/>
</dbReference>
<keyword evidence="6 10" id="KW-0067">ATP-binding</keyword>
<accession>A0A5C6WX61</accession>
<dbReference type="SUPFAM" id="SSF52540">
    <property type="entry name" value="P-loop containing nucleoside triphosphate hydrolases"/>
    <property type="match status" value="1"/>
</dbReference>
<dbReference type="PROSITE" id="PS50893">
    <property type="entry name" value="ABC_TRANSPORTER_2"/>
    <property type="match status" value="1"/>
</dbReference>
<keyword evidence="5" id="KW-0547">Nucleotide-binding</keyword>
<evidence type="ECO:0000256" key="5">
    <source>
        <dbReference type="ARBA" id="ARBA00022741"/>
    </source>
</evidence>
<comment type="caution">
    <text evidence="10">The sequence shown here is derived from an EMBL/GenBank/DDBJ whole genome shotgun (WGS) entry which is preliminary data.</text>
</comment>
<dbReference type="AlphaFoldDB" id="A0A5C6WX61"/>
<proteinExistence type="inferred from homology"/>
<reference evidence="10 11" key="1">
    <citation type="submission" date="2019-08" db="EMBL/GenBank/DDBJ databases">
        <title>Bradymonadales sp. TMQ2.</title>
        <authorList>
            <person name="Liang Q."/>
        </authorList>
    </citation>
    <scope>NUCLEOTIDE SEQUENCE [LARGE SCALE GENOMIC DNA]</scope>
    <source>
        <strain evidence="10 11">TMQ2</strain>
    </source>
</reference>
<evidence type="ECO:0000256" key="6">
    <source>
        <dbReference type="ARBA" id="ARBA00022840"/>
    </source>
</evidence>
<evidence type="ECO:0000313" key="11">
    <source>
        <dbReference type="Proteomes" id="UP000321046"/>
    </source>
</evidence>
<dbReference type="Pfam" id="PF00005">
    <property type="entry name" value="ABC_tran"/>
    <property type="match status" value="1"/>
</dbReference>
<organism evidence="10 11">
    <name type="scientific">Lujinxingia vulgaris</name>
    <dbReference type="NCBI Taxonomy" id="2600176"/>
    <lineage>
        <taxon>Bacteria</taxon>
        <taxon>Deltaproteobacteria</taxon>
        <taxon>Bradymonadales</taxon>
        <taxon>Lujinxingiaceae</taxon>
        <taxon>Lujinxingia</taxon>
    </lineage>
</organism>
<dbReference type="GO" id="GO:0005524">
    <property type="term" value="F:ATP binding"/>
    <property type="evidence" value="ECO:0007669"/>
    <property type="project" value="UniProtKB-KW"/>
</dbReference>
<gene>
    <name evidence="10" type="ORF">FRC96_17220</name>
</gene>
<evidence type="ECO:0000259" key="9">
    <source>
        <dbReference type="PROSITE" id="PS50893"/>
    </source>
</evidence>
<dbReference type="OrthoDB" id="9809450at2"/>
<dbReference type="Gene3D" id="3.40.50.300">
    <property type="entry name" value="P-loop containing nucleotide triphosphate hydrolases"/>
    <property type="match status" value="1"/>
</dbReference>
<name>A0A5C6WX61_9DELT</name>
<keyword evidence="8" id="KW-0472">Membrane</keyword>
<dbReference type="PROSITE" id="PS00211">
    <property type="entry name" value="ABC_TRANSPORTER_1"/>
    <property type="match status" value="1"/>
</dbReference>
<evidence type="ECO:0000256" key="7">
    <source>
        <dbReference type="ARBA" id="ARBA00022967"/>
    </source>
</evidence>
<protein>
    <submittedName>
        <fullName evidence="10">ABC transporter ATP-binding protein</fullName>
    </submittedName>
</protein>
<dbReference type="GO" id="GO:0005886">
    <property type="term" value="C:plasma membrane"/>
    <property type="evidence" value="ECO:0007669"/>
    <property type="project" value="UniProtKB-SubCell"/>
</dbReference>
<comment type="subcellular location">
    <subcellularLocation>
        <location evidence="1">Cell membrane</location>
    </subcellularLocation>
</comment>
<dbReference type="InterPro" id="IPR017871">
    <property type="entry name" value="ABC_transporter-like_CS"/>
</dbReference>
<comment type="similarity">
    <text evidence="2">Belongs to the ABC transporter superfamily.</text>
</comment>
<evidence type="ECO:0000256" key="2">
    <source>
        <dbReference type="ARBA" id="ARBA00005417"/>
    </source>
</evidence>
<evidence type="ECO:0000256" key="1">
    <source>
        <dbReference type="ARBA" id="ARBA00004236"/>
    </source>
</evidence>
<dbReference type="InterPro" id="IPR003439">
    <property type="entry name" value="ABC_transporter-like_ATP-bd"/>
</dbReference>
<keyword evidence="3" id="KW-0813">Transport</keyword>
<feature type="domain" description="ABC transporter" evidence="9">
    <location>
        <begin position="17"/>
        <end position="249"/>
    </location>
</feature>
<keyword evidence="7" id="KW-1278">Translocase</keyword>
<dbReference type="SMART" id="SM00382">
    <property type="entry name" value="AAA"/>
    <property type="match status" value="1"/>
</dbReference>
<dbReference type="InterPro" id="IPR027417">
    <property type="entry name" value="P-loop_NTPase"/>
</dbReference>
<evidence type="ECO:0000256" key="8">
    <source>
        <dbReference type="ARBA" id="ARBA00023136"/>
    </source>
</evidence>
<sequence length="320" mass="35587">MPPDASSPSPNENPPAVMARSLRRTFGEFVAVDGIDFEIERGECFGFLGPNGAGKTTTMRMIYRASPVDGGRLEVLGLDAASGDFDRQIKAQMGVVAQEDNLDTETTVRENLRVFCRFYGMSTAEANRRCDELLEFAGLVEKSDQRVQALSGGMKRRLMIARGLISRPRIVILDEPSTGLDPRARQNVWDGLARLREDNVTLVLTTHYMDEAERLCDRIAIMDRGRIVACDSPTGLIARCSAPQVIELSLRRGPLPEHAQPLLTRAQRVEHLRDRVLLYVDTPEDLVGDLTKTLPDHPAMVRRASLEDVFLELTGRGLED</sequence>
<dbReference type="PANTHER" id="PTHR42711:SF5">
    <property type="entry name" value="ABC TRANSPORTER ATP-BINDING PROTEIN NATA"/>
    <property type="match status" value="1"/>
</dbReference>
<dbReference type="GO" id="GO:0016887">
    <property type="term" value="F:ATP hydrolysis activity"/>
    <property type="evidence" value="ECO:0007669"/>
    <property type="project" value="InterPro"/>
</dbReference>
<dbReference type="InterPro" id="IPR003593">
    <property type="entry name" value="AAA+_ATPase"/>
</dbReference>
<keyword evidence="4" id="KW-1003">Cell membrane</keyword>
<evidence type="ECO:0000313" key="10">
    <source>
        <dbReference type="EMBL" id="TXD32552.1"/>
    </source>
</evidence>